<feature type="transmembrane region" description="Helical" evidence="2">
    <location>
        <begin position="144"/>
        <end position="170"/>
    </location>
</feature>
<accession>A0A8H7Q351</accession>
<evidence type="ECO:0000256" key="2">
    <source>
        <dbReference type="SAM" id="Phobius"/>
    </source>
</evidence>
<feature type="compositionally biased region" description="Low complexity" evidence="1">
    <location>
        <begin position="57"/>
        <end position="66"/>
    </location>
</feature>
<evidence type="ECO:0000256" key="1">
    <source>
        <dbReference type="SAM" id="MobiDB-lite"/>
    </source>
</evidence>
<evidence type="ECO:0000313" key="3">
    <source>
        <dbReference type="EMBL" id="KAG2183796.1"/>
    </source>
</evidence>
<proteinExistence type="predicted"/>
<keyword evidence="4" id="KW-1185">Reference proteome</keyword>
<feature type="region of interest" description="Disordered" evidence="1">
    <location>
        <begin position="1"/>
        <end position="71"/>
    </location>
</feature>
<dbReference type="Proteomes" id="UP000654370">
    <property type="component" value="Unassembled WGS sequence"/>
</dbReference>
<gene>
    <name evidence="3" type="ORF">INT43_006807</name>
</gene>
<feature type="transmembrane region" description="Helical" evidence="2">
    <location>
        <begin position="114"/>
        <end position="138"/>
    </location>
</feature>
<organism evidence="3 4">
    <name type="scientific">Mortierella isabellina</name>
    <name type="common">Filamentous fungus</name>
    <name type="synonym">Umbelopsis isabellina</name>
    <dbReference type="NCBI Taxonomy" id="91625"/>
    <lineage>
        <taxon>Eukaryota</taxon>
        <taxon>Fungi</taxon>
        <taxon>Fungi incertae sedis</taxon>
        <taxon>Mucoromycota</taxon>
        <taxon>Mucoromycotina</taxon>
        <taxon>Umbelopsidomycetes</taxon>
        <taxon>Umbelopsidales</taxon>
        <taxon>Umbelopsidaceae</taxon>
        <taxon>Umbelopsis</taxon>
    </lineage>
</organism>
<protein>
    <submittedName>
        <fullName evidence="3">Uncharacterized protein</fullName>
    </submittedName>
</protein>
<dbReference type="EMBL" id="JAEPQZ010000003">
    <property type="protein sequence ID" value="KAG2183796.1"/>
    <property type="molecule type" value="Genomic_DNA"/>
</dbReference>
<name>A0A8H7Q351_MORIS</name>
<keyword evidence="2" id="KW-0812">Transmembrane</keyword>
<comment type="caution">
    <text evidence="3">The sequence shown here is derived from an EMBL/GenBank/DDBJ whole genome shotgun (WGS) entry which is preliminary data.</text>
</comment>
<dbReference type="OrthoDB" id="2289831at2759"/>
<sequence>MGKKSKIDSGDYQETESVDPPPPYIAPEEPCASNTYENPYPQVPEELIEPSAPPVPETVETTESPTKQPRNSTVIQIRDSDYQAYPNSYHTEGTPLLNNDHTVRYQYRGFPSGAIIFLLGWGFPPIWLVGACCCMSSRNPFNVWWARASLIMFMLTMISALLAGVIVITVGPESWRIHFAIWIEKAKFL</sequence>
<dbReference type="AlphaFoldDB" id="A0A8H7Q351"/>
<reference evidence="3" key="1">
    <citation type="submission" date="2020-12" db="EMBL/GenBank/DDBJ databases">
        <title>Metabolic potential, ecology and presence of endohyphal bacteria is reflected in genomic diversity of Mucoromycotina.</title>
        <authorList>
            <person name="Muszewska A."/>
            <person name="Okrasinska A."/>
            <person name="Steczkiewicz K."/>
            <person name="Drgas O."/>
            <person name="Orlowska M."/>
            <person name="Perlinska-Lenart U."/>
            <person name="Aleksandrzak-Piekarczyk T."/>
            <person name="Szatraj K."/>
            <person name="Zielenkiewicz U."/>
            <person name="Pilsyk S."/>
            <person name="Malc E."/>
            <person name="Mieczkowski P."/>
            <person name="Kruszewska J.S."/>
            <person name="Biernat P."/>
            <person name="Pawlowska J."/>
        </authorList>
    </citation>
    <scope>NUCLEOTIDE SEQUENCE</scope>
    <source>
        <strain evidence="3">WA0000067209</strain>
    </source>
</reference>
<keyword evidence="2" id="KW-1133">Transmembrane helix</keyword>
<keyword evidence="2" id="KW-0472">Membrane</keyword>
<evidence type="ECO:0000313" key="4">
    <source>
        <dbReference type="Proteomes" id="UP000654370"/>
    </source>
</evidence>